<evidence type="ECO:0000313" key="1">
    <source>
        <dbReference type="EMBL" id="EMF81707.1"/>
    </source>
</evidence>
<dbReference type="Proteomes" id="UP000011770">
    <property type="component" value="Unassembled WGS sequence"/>
</dbReference>
<organism evidence="1 2">
    <name type="scientific">Leptospira weilii serovar Topaz str. LT2116</name>
    <dbReference type="NCBI Taxonomy" id="1088540"/>
    <lineage>
        <taxon>Bacteria</taxon>
        <taxon>Pseudomonadati</taxon>
        <taxon>Spirochaetota</taxon>
        <taxon>Spirochaetia</taxon>
        <taxon>Leptospirales</taxon>
        <taxon>Leptospiraceae</taxon>
        <taxon>Leptospira</taxon>
    </lineage>
</organism>
<comment type="caution">
    <text evidence="1">The sequence shown here is derived from an EMBL/GenBank/DDBJ whole genome shotgun (WGS) entry which is preliminary data.</text>
</comment>
<reference evidence="1 2" key="1">
    <citation type="submission" date="2013-01" db="EMBL/GenBank/DDBJ databases">
        <authorList>
            <person name="Harkins D.M."/>
            <person name="Durkin A.S."/>
            <person name="Brinkac L.M."/>
            <person name="Haft D.H."/>
            <person name="Selengut J.D."/>
            <person name="Sanka R."/>
            <person name="DePew J."/>
            <person name="Purushe J."/>
            <person name="Tulsiani S.M."/>
            <person name="Graham G.C."/>
            <person name="Burns M.-A."/>
            <person name="Dohnt M.F."/>
            <person name="Smythe L.D."/>
            <person name="McKay D.B."/>
            <person name="Craig S.B."/>
            <person name="Vinetz J.M."/>
            <person name="Sutton G.G."/>
            <person name="Nierman W.C."/>
            <person name="Fouts D.E."/>
        </authorList>
    </citation>
    <scope>NUCLEOTIDE SEQUENCE [LARGE SCALE GENOMIC DNA]</scope>
    <source>
        <strain evidence="1 2">LT2116</strain>
    </source>
</reference>
<gene>
    <name evidence="1" type="ORF">LEP1GSC188_2422</name>
</gene>
<accession>M3FMX3</accession>
<sequence length="190" mass="22239">MVHWKEIDFAQSKEIFCVLVGRVVLQNMVVEKIRGKSIQPYFQKYWICLRLNFEGGFPLKGGDLVEVDPNVEYVHAPIVQEDLLLGRVKMILENKRSVLQKYSGSQKLSQIGKSRLFKGRFQYSNFRNKFVIVFYSCVRVVSIIRDLEIIQKYELVNMWGSKDLSERLVNYFETGRNSDPFKEKVFGIVV</sequence>
<evidence type="ECO:0000313" key="2">
    <source>
        <dbReference type="Proteomes" id="UP000011770"/>
    </source>
</evidence>
<proteinExistence type="predicted"/>
<dbReference type="AlphaFoldDB" id="M3FMX3"/>
<protein>
    <submittedName>
        <fullName evidence="1">Uncharacterized protein</fullName>
    </submittedName>
</protein>
<name>M3FMX3_9LEPT</name>
<dbReference type="EMBL" id="AHOR02000031">
    <property type="protein sequence ID" value="EMF81707.1"/>
    <property type="molecule type" value="Genomic_DNA"/>
</dbReference>